<reference evidence="2 4" key="1">
    <citation type="journal article" date="2020" name="Stud. Mycol.">
        <title>101 Dothideomycetes genomes: a test case for predicting lifestyles and emergence of pathogens.</title>
        <authorList>
            <person name="Haridas S."/>
            <person name="Albert R."/>
            <person name="Binder M."/>
            <person name="Bloem J."/>
            <person name="Labutti K."/>
            <person name="Salamov A."/>
            <person name="Andreopoulos B."/>
            <person name="Baker S."/>
            <person name="Barry K."/>
            <person name="Bills G."/>
            <person name="Bluhm B."/>
            <person name="Cannon C."/>
            <person name="Castanera R."/>
            <person name="Culley D."/>
            <person name="Daum C."/>
            <person name="Ezra D."/>
            <person name="Gonzalez J."/>
            <person name="Henrissat B."/>
            <person name="Kuo A."/>
            <person name="Liang C."/>
            <person name="Lipzen A."/>
            <person name="Lutzoni F."/>
            <person name="Magnuson J."/>
            <person name="Mondo S."/>
            <person name="Nolan M."/>
            <person name="Ohm R."/>
            <person name="Pangilinan J."/>
            <person name="Park H.-J."/>
            <person name="Ramirez L."/>
            <person name="Alfaro M."/>
            <person name="Sun H."/>
            <person name="Tritt A."/>
            <person name="Yoshinaga Y."/>
            <person name="Zwiers L.-H."/>
            <person name="Turgeon B."/>
            <person name="Goodwin S."/>
            <person name="Spatafora J."/>
            <person name="Crous P."/>
            <person name="Grigoriev I."/>
        </authorList>
    </citation>
    <scope>NUCLEOTIDE SEQUENCE</scope>
    <source>
        <strain evidence="2 4">CBS 304.34</strain>
    </source>
</reference>
<accession>A0A6A6YA54</accession>
<keyword evidence="1" id="KW-1133">Transmembrane helix</keyword>
<evidence type="ECO:0000313" key="4">
    <source>
        <dbReference type="RefSeq" id="XP_033572665.1"/>
    </source>
</evidence>
<reference evidence="4" key="2">
    <citation type="submission" date="2020-04" db="EMBL/GenBank/DDBJ databases">
        <authorList>
            <consortium name="NCBI Genome Project"/>
        </authorList>
    </citation>
    <scope>NUCLEOTIDE SEQUENCE</scope>
    <source>
        <strain evidence="4">CBS 304.34</strain>
    </source>
</reference>
<evidence type="ECO:0000256" key="1">
    <source>
        <dbReference type="SAM" id="Phobius"/>
    </source>
</evidence>
<protein>
    <recommendedName>
        <fullName evidence="5">Cora-domain-containing protein</fullName>
    </recommendedName>
</protein>
<dbReference type="EMBL" id="MU003709">
    <property type="protein sequence ID" value="KAF2805701.1"/>
    <property type="molecule type" value="Genomic_DNA"/>
</dbReference>
<dbReference type="AlphaFoldDB" id="A0A6A6YA54"/>
<gene>
    <name evidence="2 4" type="ORF">BDZ99DRAFT_109913</name>
</gene>
<name>A0A6A6YA54_9PEZI</name>
<evidence type="ECO:0000313" key="3">
    <source>
        <dbReference type="Proteomes" id="UP000504636"/>
    </source>
</evidence>
<feature type="transmembrane region" description="Helical" evidence="1">
    <location>
        <begin position="174"/>
        <end position="199"/>
    </location>
</feature>
<organism evidence="2">
    <name type="scientific">Mytilinidion resinicola</name>
    <dbReference type="NCBI Taxonomy" id="574789"/>
    <lineage>
        <taxon>Eukaryota</taxon>
        <taxon>Fungi</taxon>
        <taxon>Dikarya</taxon>
        <taxon>Ascomycota</taxon>
        <taxon>Pezizomycotina</taxon>
        <taxon>Dothideomycetes</taxon>
        <taxon>Pleosporomycetidae</taxon>
        <taxon>Mytilinidiales</taxon>
        <taxon>Mytilinidiaceae</taxon>
        <taxon>Mytilinidion</taxon>
    </lineage>
</organism>
<feature type="transmembrane region" description="Helical" evidence="1">
    <location>
        <begin position="211"/>
        <end position="232"/>
    </location>
</feature>
<dbReference type="Proteomes" id="UP000504636">
    <property type="component" value="Unplaced"/>
</dbReference>
<reference evidence="4" key="3">
    <citation type="submission" date="2025-04" db="UniProtKB">
        <authorList>
            <consortium name="RefSeq"/>
        </authorList>
    </citation>
    <scope>IDENTIFICATION</scope>
    <source>
        <strain evidence="4">CBS 304.34</strain>
    </source>
</reference>
<keyword evidence="3" id="KW-1185">Reference proteome</keyword>
<dbReference type="Gene3D" id="1.20.58.340">
    <property type="entry name" value="Magnesium transport protein CorA, transmembrane region"/>
    <property type="match status" value="1"/>
</dbReference>
<evidence type="ECO:0008006" key="5">
    <source>
        <dbReference type="Google" id="ProtNLM"/>
    </source>
</evidence>
<keyword evidence="1" id="KW-0472">Membrane</keyword>
<dbReference type="GeneID" id="54453291"/>
<evidence type="ECO:0000313" key="2">
    <source>
        <dbReference type="EMBL" id="KAF2805701.1"/>
    </source>
</evidence>
<sequence length="246" mass="27825">MLERNWTSYLITLEEQRRETSDKFLFLGSCKISVELQDIHDIHKIQARTRAAISIIEGTMDVISTVVDLRNLVQDYANQACQSPLASNLSHLVVAELKQLLSIFRNHMRTASKILQSLEDTKVMLLAIINHRHNDVIQMHTSSIDALSAAASTDSRLRTQIASKTLAESSIMRIATLITVFYLPINLTTAFFSTNLMIFQGTGTIELRKSVWVFIVMTGVLLGSTVMAAWIWKRIEKARGRKNRVH</sequence>
<dbReference type="OrthoDB" id="10450148at2759"/>
<keyword evidence="1" id="KW-0812">Transmembrane</keyword>
<proteinExistence type="predicted"/>
<dbReference type="RefSeq" id="XP_033572665.1">
    <property type="nucleotide sequence ID" value="XM_033712398.1"/>
</dbReference>